<dbReference type="InterPro" id="IPR010044">
    <property type="entry name" value="MTAP"/>
</dbReference>
<gene>
    <name evidence="4" type="ORF">ENW48_04865</name>
</gene>
<name>A0A7C5ALA0_9BACT</name>
<dbReference type="InterPro" id="IPR000845">
    <property type="entry name" value="Nucleoside_phosphorylase_d"/>
</dbReference>
<evidence type="ECO:0000256" key="1">
    <source>
        <dbReference type="ARBA" id="ARBA00022676"/>
    </source>
</evidence>
<reference evidence="4" key="1">
    <citation type="journal article" date="2020" name="mSystems">
        <title>Genome- and Community-Level Interaction Insights into Carbon Utilization and Element Cycling Functions of Hydrothermarchaeota in Hydrothermal Sediment.</title>
        <authorList>
            <person name="Zhou Z."/>
            <person name="Liu Y."/>
            <person name="Xu W."/>
            <person name="Pan J."/>
            <person name="Luo Z.H."/>
            <person name="Li M."/>
        </authorList>
    </citation>
    <scope>NUCLEOTIDE SEQUENCE [LARGE SCALE GENOMIC DNA]</scope>
    <source>
        <strain evidence="4">SpSt-853</strain>
    </source>
</reference>
<evidence type="ECO:0000256" key="2">
    <source>
        <dbReference type="ARBA" id="ARBA00022679"/>
    </source>
</evidence>
<evidence type="ECO:0000259" key="3">
    <source>
        <dbReference type="Pfam" id="PF01048"/>
    </source>
</evidence>
<evidence type="ECO:0000313" key="4">
    <source>
        <dbReference type="EMBL" id="HGZ11526.1"/>
    </source>
</evidence>
<accession>A0A7C5ALA0</accession>
<dbReference type="AlphaFoldDB" id="A0A7C5ALA0"/>
<dbReference type="PANTHER" id="PTHR42679">
    <property type="entry name" value="S-METHYL-5'-THIOADENOSINE PHOSPHORYLASE"/>
    <property type="match status" value="1"/>
</dbReference>
<dbReference type="CDD" id="cd09010">
    <property type="entry name" value="MTAP_SsMTAPII_like_MTIP"/>
    <property type="match status" value="1"/>
</dbReference>
<dbReference type="GO" id="GO:0017061">
    <property type="term" value="F:S-methyl-5-thioadenosine phosphorylase activity"/>
    <property type="evidence" value="ECO:0007669"/>
    <property type="project" value="InterPro"/>
</dbReference>
<keyword evidence="1" id="KW-0328">Glycosyltransferase</keyword>
<comment type="caution">
    <text evidence="4">The sequence shown here is derived from an EMBL/GenBank/DDBJ whole genome shotgun (WGS) entry which is preliminary data.</text>
</comment>
<organism evidence="4">
    <name type="scientific">Desulfobacca acetoxidans</name>
    <dbReference type="NCBI Taxonomy" id="60893"/>
    <lineage>
        <taxon>Bacteria</taxon>
        <taxon>Pseudomonadati</taxon>
        <taxon>Thermodesulfobacteriota</taxon>
        <taxon>Desulfobaccia</taxon>
        <taxon>Desulfobaccales</taxon>
        <taxon>Desulfobaccaceae</taxon>
        <taxon>Desulfobacca</taxon>
    </lineage>
</organism>
<dbReference type="EMBL" id="DTKJ01000037">
    <property type="protein sequence ID" value="HGZ11526.1"/>
    <property type="molecule type" value="Genomic_DNA"/>
</dbReference>
<sequence>MVSGPPSPNTPPRLAIIARVGAHRDFIGLGVTYHGCLACDTPFGKSNPVHLFEHEGLPFALLSRHGETGYELSAAFVNDRANLYALRHLGVQKILAWCAPGAINENLQPGDLVVPHDILDETRGEPYTFFPGRGLGFIRQNPVFCPELRRALIRVCRLEPYPLHQQGVYVATSGPRLETPAEIRKFKILGGDLVGQTLVPEVFLARELEFCYAALCYVVNFAEGIKDRPFEPGVLFEGLATSEEVARVQKVEAGFAHLALKLLPELAAAPRVCPCPHLMERYRRRGDLGQDWRTWFR</sequence>
<proteinExistence type="predicted"/>
<dbReference type="GO" id="GO:0005829">
    <property type="term" value="C:cytosol"/>
    <property type="evidence" value="ECO:0007669"/>
    <property type="project" value="TreeGrafter"/>
</dbReference>
<dbReference type="Pfam" id="PF01048">
    <property type="entry name" value="PNP_UDP_1"/>
    <property type="match status" value="1"/>
</dbReference>
<dbReference type="GO" id="GO:0019509">
    <property type="term" value="P:L-methionine salvage from methylthioadenosine"/>
    <property type="evidence" value="ECO:0007669"/>
    <property type="project" value="TreeGrafter"/>
</dbReference>
<keyword evidence="2" id="KW-0808">Transferase</keyword>
<feature type="domain" description="Nucleoside phosphorylase" evidence="3">
    <location>
        <begin position="42"/>
        <end position="231"/>
    </location>
</feature>
<dbReference type="Gene3D" id="3.40.50.1580">
    <property type="entry name" value="Nucleoside phosphorylase domain"/>
    <property type="match status" value="1"/>
</dbReference>
<dbReference type="GO" id="GO:0009116">
    <property type="term" value="P:nucleoside metabolic process"/>
    <property type="evidence" value="ECO:0007669"/>
    <property type="project" value="InterPro"/>
</dbReference>
<dbReference type="SUPFAM" id="SSF53167">
    <property type="entry name" value="Purine and uridine phosphorylases"/>
    <property type="match status" value="1"/>
</dbReference>
<dbReference type="InterPro" id="IPR035994">
    <property type="entry name" value="Nucleoside_phosphorylase_sf"/>
</dbReference>
<protein>
    <submittedName>
        <fullName evidence="4">Phosphorylase</fullName>
    </submittedName>
</protein>
<dbReference type="PANTHER" id="PTHR42679:SF2">
    <property type="entry name" value="S-METHYL-5'-THIOADENOSINE PHOSPHORYLASE"/>
    <property type="match status" value="1"/>
</dbReference>